<evidence type="ECO:0000313" key="2">
    <source>
        <dbReference type="Proteomes" id="UP000316331"/>
    </source>
</evidence>
<sequence length="443" mass="47326">MRARVGTDIRENMLTRRALLRAASIAPLAGCGTGVLGTPGAVRIAVSWSGSELAAFRAVLDALDLSGSVDVIPLGDEIETALTGGRSAPELVMLPQAGRVRELAEGGALRDVPESLWLDELEKPCYPGVWAELLYHDERPYGVPFKAADKSMVWFDRQSALESGVGTPALWTLDFWLDRIEFLAGTDRRLLALAAADGWALTDLFENLLYAQDPETYAALAAGGESASWEKDAVRAALHLLGSWAANPAAFAGGVGTALTMQFSDAVREVFQRRRAVMVVAPDFAEPIVRKAVAESGRNPAEVVGVMDFPGLAPAGPRPRIVGGDVLVLTPSADDRAERVLAALAAPAAPLPWINRFHGFLAPNEQTDAAYSPFLRPSAERLRDSAVFGPRDEVVFDLSDQIGALGGRNGLWRILTEFLIAVDGDRSGIGPAVNDAVLALARW</sequence>
<keyword evidence="2" id="KW-1185">Reference proteome</keyword>
<dbReference type="Proteomes" id="UP000316331">
    <property type="component" value="Unassembled WGS sequence"/>
</dbReference>
<organism evidence="1 2">
    <name type="scientific">Nocardia bhagyanarayanae</name>
    <dbReference type="NCBI Taxonomy" id="1215925"/>
    <lineage>
        <taxon>Bacteria</taxon>
        <taxon>Bacillati</taxon>
        <taxon>Actinomycetota</taxon>
        <taxon>Actinomycetes</taxon>
        <taxon>Mycobacteriales</taxon>
        <taxon>Nocardiaceae</taxon>
        <taxon>Nocardia</taxon>
    </lineage>
</organism>
<dbReference type="Gene3D" id="3.40.190.10">
    <property type="entry name" value="Periplasmic binding protein-like II"/>
    <property type="match status" value="2"/>
</dbReference>
<evidence type="ECO:0000313" key="1">
    <source>
        <dbReference type="EMBL" id="TQM32138.1"/>
    </source>
</evidence>
<dbReference type="SUPFAM" id="SSF53850">
    <property type="entry name" value="Periplasmic binding protein-like II"/>
    <property type="match status" value="1"/>
</dbReference>
<proteinExistence type="predicted"/>
<accession>A0A543FE38</accession>
<gene>
    <name evidence="1" type="ORF">FB390_3815</name>
</gene>
<protein>
    <submittedName>
        <fullName evidence="1">Alpha-glucoside transport system substrate-binding protein</fullName>
    </submittedName>
</protein>
<dbReference type="RefSeq" id="WP_246124097.1">
    <property type="nucleotide sequence ID" value="NZ_VFPG01000001.1"/>
</dbReference>
<reference evidence="1 2" key="1">
    <citation type="submission" date="2019-06" db="EMBL/GenBank/DDBJ databases">
        <title>Sequencing the genomes of 1000 actinobacteria strains.</title>
        <authorList>
            <person name="Klenk H.-P."/>
        </authorList>
    </citation>
    <scope>NUCLEOTIDE SEQUENCE [LARGE SCALE GENOMIC DNA]</scope>
    <source>
        <strain evidence="1 2">DSM 103495</strain>
    </source>
</reference>
<comment type="caution">
    <text evidence="1">The sequence shown here is derived from an EMBL/GenBank/DDBJ whole genome shotgun (WGS) entry which is preliminary data.</text>
</comment>
<dbReference type="EMBL" id="VFPG01000001">
    <property type="protein sequence ID" value="TQM32138.1"/>
    <property type="molecule type" value="Genomic_DNA"/>
</dbReference>
<dbReference type="AlphaFoldDB" id="A0A543FE38"/>
<name>A0A543FE38_9NOCA</name>